<evidence type="ECO:0000313" key="7">
    <source>
        <dbReference type="Proteomes" id="UP001291309"/>
    </source>
</evidence>
<dbReference type="PANTHER" id="PTHR35089">
    <property type="entry name" value="CHAPERONE PROTEIN SKP"/>
    <property type="match status" value="1"/>
</dbReference>
<dbReference type="Pfam" id="PF03938">
    <property type="entry name" value="OmpH"/>
    <property type="match status" value="1"/>
</dbReference>
<keyword evidence="7" id="KW-1185">Reference proteome</keyword>
<evidence type="ECO:0000313" key="6">
    <source>
        <dbReference type="EMBL" id="MDY7229969.1"/>
    </source>
</evidence>
<dbReference type="PANTHER" id="PTHR35089:SF1">
    <property type="entry name" value="CHAPERONE PROTEIN SKP"/>
    <property type="match status" value="1"/>
</dbReference>
<name>A0ABU5H913_9BACT</name>
<feature type="coiled-coil region" evidence="3">
    <location>
        <begin position="55"/>
        <end position="86"/>
    </location>
</feature>
<dbReference type="Proteomes" id="UP001291309">
    <property type="component" value="Unassembled WGS sequence"/>
</dbReference>
<feature type="compositionally biased region" description="Pro residues" evidence="4">
    <location>
        <begin position="182"/>
        <end position="193"/>
    </location>
</feature>
<dbReference type="SMART" id="SM00935">
    <property type="entry name" value="OmpH"/>
    <property type="match status" value="1"/>
</dbReference>
<evidence type="ECO:0000256" key="1">
    <source>
        <dbReference type="ARBA" id="ARBA00009091"/>
    </source>
</evidence>
<keyword evidence="2 5" id="KW-0732">Signal</keyword>
<feature type="signal peptide" evidence="5">
    <location>
        <begin position="1"/>
        <end position="24"/>
    </location>
</feature>
<organism evidence="6 7">
    <name type="scientific">Hyalangium rubrum</name>
    <dbReference type="NCBI Taxonomy" id="3103134"/>
    <lineage>
        <taxon>Bacteria</taxon>
        <taxon>Pseudomonadati</taxon>
        <taxon>Myxococcota</taxon>
        <taxon>Myxococcia</taxon>
        <taxon>Myxococcales</taxon>
        <taxon>Cystobacterineae</taxon>
        <taxon>Archangiaceae</taxon>
        <taxon>Hyalangium</taxon>
    </lineage>
</organism>
<dbReference type="InterPro" id="IPR005632">
    <property type="entry name" value="Chaperone_Skp"/>
</dbReference>
<evidence type="ECO:0000256" key="3">
    <source>
        <dbReference type="SAM" id="Coils"/>
    </source>
</evidence>
<dbReference type="Gene3D" id="3.30.910.20">
    <property type="entry name" value="Skp domain"/>
    <property type="match status" value="1"/>
</dbReference>
<reference evidence="6 7" key="1">
    <citation type="submission" date="2023-12" db="EMBL/GenBank/DDBJ databases">
        <title>the genome sequence of Hyalangium sp. s54d21.</title>
        <authorList>
            <person name="Zhang X."/>
        </authorList>
    </citation>
    <scope>NUCLEOTIDE SEQUENCE [LARGE SCALE GENOMIC DNA]</scope>
    <source>
        <strain evidence="7">s54d21</strain>
    </source>
</reference>
<keyword evidence="3" id="KW-0175">Coiled coil</keyword>
<feature type="region of interest" description="Disordered" evidence="4">
    <location>
        <begin position="174"/>
        <end position="193"/>
    </location>
</feature>
<dbReference type="InterPro" id="IPR024930">
    <property type="entry name" value="Skp_dom_sf"/>
</dbReference>
<sequence length="193" mass="21792">MSLRSTLAALAAVVTLALPLASSAQNLKMGYVDYQRVLLEVEDGKTAKARLQKWLDDRQKEIDKEQEALRKEKELLDKQASAMSEETRIQKATDLQKKILELAQKWDRYRAEAATKERQEMEPIVSKMDQVIAKLAERDGLSFVFERRDSGLIYAQTQYDLSNEVIRAYNALPKTATTKAPAPAPAPKDAPKK</sequence>
<gene>
    <name evidence="6" type="ORF">SYV04_26485</name>
</gene>
<comment type="similarity">
    <text evidence="1">Belongs to the Skp family.</text>
</comment>
<proteinExistence type="inferred from homology"/>
<evidence type="ECO:0000256" key="4">
    <source>
        <dbReference type="SAM" id="MobiDB-lite"/>
    </source>
</evidence>
<dbReference type="EMBL" id="JAXIVS010000009">
    <property type="protein sequence ID" value="MDY7229969.1"/>
    <property type="molecule type" value="Genomic_DNA"/>
</dbReference>
<dbReference type="SUPFAM" id="SSF111384">
    <property type="entry name" value="OmpH-like"/>
    <property type="match status" value="1"/>
</dbReference>
<feature type="chain" id="PRO_5045175725" evidence="5">
    <location>
        <begin position="25"/>
        <end position="193"/>
    </location>
</feature>
<protein>
    <submittedName>
        <fullName evidence="6">OmpH family outer membrane protein</fullName>
    </submittedName>
</protein>
<evidence type="ECO:0000256" key="5">
    <source>
        <dbReference type="SAM" id="SignalP"/>
    </source>
</evidence>
<accession>A0ABU5H913</accession>
<evidence type="ECO:0000256" key="2">
    <source>
        <dbReference type="ARBA" id="ARBA00022729"/>
    </source>
</evidence>
<comment type="caution">
    <text evidence="6">The sequence shown here is derived from an EMBL/GenBank/DDBJ whole genome shotgun (WGS) entry which is preliminary data.</text>
</comment>
<dbReference type="RefSeq" id="WP_321548687.1">
    <property type="nucleotide sequence ID" value="NZ_JAXIVS010000009.1"/>
</dbReference>